<dbReference type="Proteomes" id="UP000053237">
    <property type="component" value="Unassembled WGS sequence"/>
</dbReference>
<organism evidence="4 5">
    <name type="scientific">Albugo candida</name>
    <dbReference type="NCBI Taxonomy" id="65357"/>
    <lineage>
        <taxon>Eukaryota</taxon>
        <taxon>Sar</taxon>
        <taxon>Stramenopiles</taxon>
        <taxon>Oomycota</taxon>
        <taxon>Peronosporomycetes</taxon>
        <taxon>Albuginales</taxon>
        <taxon>Albuginaceae</taxon>
        <taxon>Albugo</taxon>
    </lineage>
</organism>
<evidence type="ECO:0000313" key="5">
    <source>
        <dbReference type="Proteomes" id="UP000053237"/>
    </source>
</evidence>
<dbReference type="PANTHER" id="PTHR14445:SF36">
    <property type="entry name" value="FI03272P-RELATED"/>
    <property type="match status" value="1"/>
</dbReference>
<dbReference type="CDD" id="cd00072">
    <property type="entry name" value="GYF"/>
    <property type="match status" value="1"/>
</dbReference>
<dbReference type="EMBL" id="CAIX01000104">
    <property type="protein sequence ID" value="CCI45687.1"/>
    <property type="molecule type" value="Genomic_DNA"/>
</dbReference>
<dbReference type="PROSITE" id="PS50829">
    <property type="entry name" value="GYF"/>
    <property type="match status" value="1"/>
</dbReference>
<accession>A0A024GH63</accession>
<evidence type="ECO:0000259" key="3">
    <source>
        <dbReference type="PROSITE" id="PS50829"/>
    </source>
</evidence>
<feature type="domain" description="GYF" evidence="3">
    <location>
        <begin position="327"/>
        <end position="375"/>
    </location>
</feature>
<feature type="compositionally biased region" description="Basic and acidic residues" evidence="2">
    <location>
        <begin position="137"/>
        <end position="152"/>
    </location>
</feature>
<feature type="compositionally biased region" description="Polar residues" evidence="2">
    <location>
        <begin position="774"/>
        <end position="797"/>
    </location>
</feature>
<name>A0A024GH63_9STRA</name>
<protein>
    <recommendedName>
        <fullName evidence="3">GYF domain-containing protein</fullName>
    </recommendedName>
</protein>
<dbReference type="OrthoDB" id="48509at2759"/>
<reference evidence="4 5" key="1">
    <citation type="submission" date="2012-05" db="EMBL/GenBank/DDBJ databases">
        <title>Recombination and specialization in a pathogen metapopulation.</title>
        <authorList>
            <person name="Gardiner A."/>
            <person name="Kemen E."/>
            <person name="Schultz-Larsen T."/>
            <person name="MacLean D."/>
            <person name="Van Oosterhout C."/>
            <person name="Jones J.D.G."/>
        </authorList>
    </citation>
    <scope>NUCLEOTIDE SEQUENCE [LARGE SCALE GENOMIC DNA]</scope>
    <source>
        <strain evidence="4 5">Ac Nc2</strain>
    </source>
</reference>
<keyword evidence="5" id="KW-1185">Reference proteome</keyword>
<feature type="region of interest" description="Disordered" evidence="2">
    <location>
        <begin position="904"/>
        <end position="950"/>
    </location>
</feature>
<evidence type="ECO:0000313" key="4">
    <source>
        <dbReference type="EMBL" id="CCI45687.1"/>
    </source>
</evidence>
<feature type="region of interest" description="Disordered" evidence="2">
    <location>
        <begin position="1"/>
        <end position="63"/>
    </location>
</feature>
<evidence type="ECO:0000256" key="1">
    <source>
        <dbReference type="SAM" id="Coils"/>
    </source>
</evidence>
<feature type="region of interest" description="Disordered" evidence="2">
    <location>
        <begin position="774"/>
        <end position="801"/>
    </location>
</feature>
<keyword evidence="1" id="KW-0175">Coiled coil</keyword>
<proteinExistence type="predicted"/>
<dbReference type="SUPFAM" id="SSF55277">
    <property type="entry name" value="GYF domain"/>
    <property type="match status" value="1"/>
</dbReference>
<evidence type="ECO:0000256" key="2">
    <source>
        <dbReference type="SAM" id="MobiDB-lite"/>
    </source>
</evidence>
<feature type="coiled-coil region" evidence="1">
    <location>
        <begin position="402"/>
        <end position="429"/>
    </location>
</feature>
<feature type="compositionally biased region" description="Polar residues" evidence="2">
    <location>
        <begin position="27"/>
        <end position="52"/>
    </location>
</feature>
<dbReference type="InterPro" id="IPR035445">
    <property type="entry name" value="GYF-like_dom_sf"/>
</dbReference>
<gene>
    <name evidence="4" type="ORF">BN9_065840</name>
</gene>
<dbReference type="AlphaFoldDB" id="A0A024GH63"/>
<dbReference type="InterPro" id="IPR051640">
    <property type="entry name" value="GRB10-interact_GYF"/>
</dbReference>
<dbReference type="Gene3D" id="3.30.1490.40">
    <property type="match status" value="1"/>
</dbReference>
<dbReference type="InParanoid" id="A0A024GH63"/>
<feature type="region of interest" description="Disordered" evidence="2">
    <location>
        <begin position="120"/>
        <end position="156"/>
    </location>
</feature>
<sequence length="950" mass="106272">MRGRGKNEALEGSPYRPQWSKDGDGFVSNSKDGSNAVKSAENANLLRNNLSTGKKEENGRRKSKVLRYAREELLAMHVQNTIAPTYTSETMIISEYCLPPVGTFPFDHEEIYKQWALNKNRGRGRGRGMNTGPQERGQNHRNDPDKKARSTEELLSDDPMWVRETNEKASAQDMWDDVGASGDTRIDMDLTSMAEASERFRREMDGLRDKNESTQSSHNVVRCIAAQIPVTFQLTTYDFEQEASLDDLDLLDKKLEAVASGQFDDYKEESLELDAQSTNVAPENITSDSTLFEPENVLLKHDLSTGIPLNFMSGTFNVSEPQALEAADEWFYLDPQGQQQGPFKTSEMREWFDAGYFKPHLPIRSSQESRFTPLANHFATSVVPFASVPKLKIVETQVDFERQHLIALKQQHLAQIQQQQQEQRLLQLRRNNEIRDNPQILDAPLQHQSHILQQQQQQMLLHQHVQEQAPISSALQWPHHPQKVNDSIQYLFQSSFDSGKLISHDNENLKQQTEAPYRPIVGLVTQPGMIADLSKSSNTPIESSFSLHEDEKKPINHAWGANNAQSTLANKSNESAQPVRRLENTETQSLHHQVPGSHIIQEKPLRVTSEQAQQSKTTEKGISSAWVHNNVVERSHVKSLKEIQDEEQRAIKEQNRREQSSMNLEQMGAQLKMMLGIESTNLSAATTSPKSQNYNVSAVGPWNTASTVTAQVSSKQSLRDILAEEERLAQKRVQQHEVAVKSAHWSNVVAGKPSTIASKSSRSLGPVPAAVLKSSSQARMSNTNSRGQAAHTSTSRPTVDESGDASFWNFDAAQSVVPDSNSNTVSTNKFGSKVLVPELMTWCAKELEQIGGVENLTLMEYCATLDDPGEIRQYLAAYLGSTPRVSAFATGFIQKKKESQNLKYKKAQEDVPSEVAKSTNTSNMIGKKGRRRSKGQRVDPSLLSYSVGSV</sequence>
<dbReference type="SMART" id="SM00444">
    <property type="entry name" value="GYF"/>
    <property type="match status" value="1"/>
</dbReference>
<dbReference type="InterPro" id="IPR003169">
    <property type="entry name" value="GYF"/>
</dbReference>
<dbReference type="STRING" id="65357.A0A024GH63"/>
<feature type="region of interest" description="Disordered" evidence="2">
    <location>
        <begin position="569"/>
        <end position="622"/>
    </location>
</feature>
<dbReference type="PANTHER" id="PTHR14445">
    <property type="entry name" value="GRB10 INTERACTING GYF PROTEIN"/>
    <property type="match status" value="1"/>
</dbReference>
<comment type="caution">
    <text evidence="4">The sequence shown here is derived from an EMBL/GenBank/DDBJ whole genome shotgun (WGS) entry which is preliminary data.</text>
</comment>
<dbReference type="Pfam" id="PF02213">
    <property type="entry name" value="GYF"/>
    <property type="match status" value="1"/>
</dbReference>
<dbReference type="GO" id="GO:0005829">
    <property type="term" value="C:cytosol"/>
    <property type="evidence" value="ECO:0007669"/>
    <property type="project" value="TreeGrafter"/>
</dbReference>